<protein>
    <submittedName>
        <fullName evidence="2">Uncharacterized protein</fullName>
    </submittedName>
</protein>
<reference evidence="2" key="1">
    <citation type="journal article" date="2019" name="Sci. Rep.">
        <title>Draft genome of Tanacetum cinerariifolium, the natural source of mosquito coil.</title>
        <authorList>
            <person name="Yamashiro T."/>
            <person name="Shiraishi A."/>
            <person name="Satake H."/>
            <person name="Nakayama K."/>
        </authorList>
    </citation>
    <scope>NUCLEOTIDE SEQUENCE</scope>
</reference>
<feature type="non-terminal residue" evidence="2">
    <location>
        <position position="1"/>
    </location>
</feature>
<dbReference type="EMBL" id="BKCJ011433096">
    <property type="protein sequence ID" value="GFD33242.1"/>
    <property type="molecule type" value="Genomic_DNA"/>
</dbReference>
<feature type="region of interest" description="Disordered" evidence="1">
    <location>
        <begin position="16"/>
        <end position="37"/>
    </location>
</feature>
<name>A0A699VCH5_TANCI</name>
<organism evidence="2">
    <name type="scientific">Tanacetum cinerariifolium</name>
    <name type="common">Dalmatian daisy</name>
    <name type="synonym">Chrysanthemum cinerariifolium</name>
    <dbReference type="NCBI Taxonomy" id="118510"/>
    <lineage>
        <taxon>Eukaryota</taxon>
        <taxon>Viridiplantae</taxon>
        <taxon>Streptophyta</taxon>
        <taxon>Embryophyta</taxon>
        <taxon>Tracheophyta</taxon>
        <taxon>Spermatophyta</taxon>
        <taxon>Magnoliopsida</taxon>
        <taxon>eudicotyledons</taxon>
        <taxon>Gunneridae</taxon>
        <taxon>Pentapetalae</taxon>
        <taxon>asterids</taxon>
        <taxon>campanulids</taxon>
        <taxon>Asterales</taxon>
        <taxon>Asteraceae</taxon>
        <taxon>Asteroideae</taxon>
        <taxon>Anthemideae</taxon>
        <taxon>Anthemidinae</taxon>
        <taxon>Tanacetum</taxon>
    </lineage>
</organism>
<accession>A0A699VCH5</accession>
<sequence>IYDILNKENKDVNAAATNSSIPFPPGLTPDKPDTDVGQTMGFSMEGIIKDMERIIDLKGADDVVR</sequence>
<gene>
    <name evidence="2" type="ORF">Tci_905211</name>
</gene>
<proteinExistence type="predicted"/>
<comment type="caution">
    <text evidence="2">The sequence shown here is derived from an EMBL/GenBank/DDBJ whole genome shotgun (WGS) entry which is preliminary data.</text>
</comment>
<evidence type="ECO:0000313" key="2">
    <source>
        <dbReference type="EMBL" id="GFD33242.1"/>
    </source>
</evidence>
<evidence type="ECO:0000256" key="1">
    <source>
        <dbReference type="SAM" id="MobiDB-lite"/>
    </source>
</evidence>
<dbReference type="AlphaFoldDB" id="A0A699VCH5"/>